<sequence length="347" mass="39968">MCSTDNKDKQQFINLPFILLNKIINNLDESIDRISFSLVCKRWFDNRNKYLCFNNETFMSSSSFDIYKNFTLNSYKELFQLSINQSINKKHLVLIVEKDEIQEYIVFLKLFKIRPNSVEIVQTSGIEMLPSNIKHISVVGKFSFKAQISSVYTNTFSTLQHLETLDLSRVSLSNNDKIGPLPTSLISISIPVNRNFQFDDIINSCNHLPNLKFIDYGSFNNDGNQRLNNTSIKSIKLNRSTKLTDQSIPASVEIIDFNDFRLKVEQNVWPPSIQSISIDTAFIDANDNLMNIPSSIKNITITNEQFTFNIRRLDQQFILLYANNILNIDSAILNINCLTNYLKNAIK</sequence>
<dbReference type="Proteomes" id="UP000001396">
    <property type="component" value="Unassembled WGS sequence"/>
</dbReference>
<evidence type="ECO:0000313" key="2">
    <source>
        <dbReference type="Proteomes" id="UP000001396"/>
    </source>
</evidence>
<reference evidence="1 2" key="1">
    <citation type="journal article" date="2011" name="Genome Res.">
        <title>Phylogeny-wide analysis of social amoeba genomes highlights ancient origins for complex intercellular communication.</title>
        <authorList>
            <person name="Heidel A.J."/>
            <person name="Lawal H.M."/>
            <person name="Felder M."/>
            <person name="Schilde C."/>
            <person name="Helps N.R."/>
            <person name="Tunggal B."/>
            <person name="Rivero F."/>
            <person name="John U."/>
            <person name="Schleicher M."/>
            <person name="Eichinger L."/>
            <person name="Platzer M."/>
            <person name="Noegel A.A."/>
            <person name="Schaap P."/>
            <person name="Gloeckner G."/>
        </authorList>
    </citation>
    <scope>NUCLEOTIDE SEQUENCE [LARGE SCALE GENOMIC DNA]</scope>
    <source>
        <strain evidence="2">ATCC 26659 / Pp 5 / PN500</strain>
    </source>
</reference>
<organism evidence="1 2">
    <name type="scientific">Heterostelium pallidum (strain ATCC 26659 / Pp 5 / PN500)</name>
    <name type="common">Cellular slime mold</name>
    <name type="synonym">Polysphondylium pallidum</name>
    <dbReference type="NCBI Taxonomy" id="670386"/>
    <lineage>
        <taxon>Eukaryota</taxon>
        <taxon>Amoebozoa</taxon>
        <taxon>Evosea</taxon>
        <taxon>Eumycetozoa</taxon>
        <taxon>Dictyostelia</taxon>
        <taxon>Acytosteliales</taxon>
        <taxon>Acytosteliaceae</taxon>
        <taxon>Heterostelium</taxon>
    </lineage>
</organism>
<accession>D3BDW8</accession>
<dbReference type="GeneID" id="31362402"/>
<dbReference type="Gene3D" id="3.80.10.10">
    <property type="entry name" value="Ribonuclease Inhibitor"/>
    <property type="match status" value="1"/>
</dbReference>
<dbReference type="AlphaFoldDB" id="D3BDW8"/>
<gene>
    <name evidence="1" type="ORF">PPL_06921</name>
</gene>
<dbReference type="Gene3D" id="1.20.1280.50">
    <property type="match status" value="1"/>
</dbReference>
<dbReference type="InParanoid" id="D3BDW8"/>
<name>D3BDW8_HETP5</name>
<dbReference type="FunCoup" id="D3BDW8">
    <property type="interactions" value="43"/>
</dbReference>
<comment type="caution">
    <text evidence="1">The sequence shown here is derived from an EMBL/GenBank/DDBJ whole genome shotgun (WGS) entry which is preliminary data.</text>
</comment>
<dbReference type="InterPro" id="IPR032675">
    <property type="entry name" value="LRR_dom_sf"/>
</dbReference>
<proteinExistence type="predicted"/>
<dbReference type="RefSeq" id="XP_020432219.1">
    <property type="nucleotide sequence ID" value="XM_020577771.1"/>
</dbReference>
<evidence type="ECO:0000313" key="1">
    <source>
        <dbReference type="EMBL" id="EFA80099.1"/>
    </source>
</evidence>
<dbReference type="SUPFAM" id="SSF52047">
    <property type="entry name" value="RNI-like"/>
    <property type="match status" value="1"/>
</dbReference>
<protein>
    <recommendedName>
        <fullName evidence="3">F-box domain-containing protein</fullName>
    </recommendedName>
</protein>
<evidence type="ECO:0008006" key="3">
    <source>
        <dbReference type="Google" id="ProtNLM"/>
    </source>
</evidence>
<keyword evidence="2" id="KW-1185">Reference proteome</keyword>
<dbReference type="EMBL" id="ADBJ01000031">
    <property type="protein sequence ID" value="EFA80099.1"/>
    <property type="molecule type" value="Genomic_DNA"/>
</dbReference>